<protein>
    <submittedName>
        <fullName evidence="2">Uncharacterized protein</fullName>
    </submittedName>
</protein>
<name>A0A5C3R1I6_9AGAR</name>
<feature type="compositionally biased region" description="Polar residues" evidence="1">
    <location>
        <begin position="303"/>
        <end position="313"/>
    </location>
</feature>
<dbReference type="AlphaFoldDB" id="A0A5C3R1I6"/>
<feature type="compositionally biased region" description="Basic and acidic residues" evidence="1">
    <location>
        <begin position="314"/>
        <end position="341"/>
    </location>
</feature>
<keyword evidence="3" id="KW-1185">Reference proteome</keyword>
<feature type="compositionally biased region" description="Polar residues" evidence="1">
    <location>
        <begin position="143"/>
        <end position="169"/>
    </location>
</feature>
<evidence type="ECO:0000313" key="2">
    <source>
        <dbReference type="EMBL" id="TFL06990.1"/>
    </source>
</evidence>
<sequence length="545" mass="58908">MATTFQPFDASMQMMEFDSPFPSTNADWSQDDATMEDDQSHFAQDFSEVVEVDMDYDQHQENPEYEMVDGEGVSTPFVESTELIDVELYDASPRSPNTTMQSQPAAALLDAYPLPESQFGAHVNVPSVDAVALSSPHPASGEAYSQPSEEQATQASQPEGSEASHPTNINEEHSQSSIYGAPSGHESHPAGDIAEVVEEVATLEPTHFTAKADSAPTDIEHAYDHPDVVNEPQAGVVSADETHSSGVDEQPPVQDTTHDAAEQASGWIGGISSDEPEVAGDITSTSQNGHDGGDGSYLHEGHSSVSALGSSAQIEEHQDDTTKQAEDRSDSTSSKDPHEISDGIFIEPPPGVLVSVLSDSAPKFSLFNRPSSYPAGPSSSTLDDEAQPLTVLFEDNPTLYYEPFCKLFAALRDSSFVIESPHLHEGELVLNFYDLQLSISEDNKYADESIGIHEINMLHGGMGHPGPLRCRIELSYPSFIQRYQTLLADITHPEEEQFNDEVHAQNEGHVETHEDHEEMYDEEGAVADEAEVAGGATATGGMSTR</sequence>
<dbReference type="Proteomes" id="UP000305067">
    <property type="component" value="Unassembled WGS sequence"/>
</dbReference>
<reference evidence="2 3" key="1">
    <citation type="journal article" date="2019" name="Nat. Ecol. Evol.">
        <title>Megaphylogeny resolves global patterns of mushroom evolution.</title>
        <authorList>
            <person name="Varga T."/>
            <person name="Krizsan K."/>
            <person name="Foldi C."/>
            <person name="Dima B."/>
            <person name="Sanchez-Garcia M."/>
            <person name="Sanchez-Ramirez S."/>
            <person name="Szollosi G.J."/>
            <person name="Szarkandi J.G."/>
            <person name="Papp V."/>
            <person name="Albert L."/>
            <person name="Andreopoulos W."/>
            <person name="Angelini C."/>
            <person name="Antonin V."/>
            <person name="Barry K.W."/>
            <person name="Bougher N.L."/>
            <person name="Buchanan P."/>
            <person name="Buyck B."/>
            <person name="Bense V."/>
            <person name="Catcheside P."/>
            <person name="Chovatia M."/>
            <person name="Cooper J."/>
            <person name="Damon W."/>
            <person name="Desjardin D."/>
            <person name="Finy P."/>
            <person name="Geml J."/>
            <person name="Haridas S."/>
            <person name="Hughes K."/>
            <person name="Justo A."/>
            <person name="Karasinski D."/>
            <person name="Kautmanova I."/>
            <person name="Kiss B."/>
            <person name="Kocsube S."/>
            <person name="Kotiranta H."/>
            <person name="LaButti K.M."/>
            <person name="Lechner B.E."/>
            <person name="Liimatainen K."/>
            <person name="Lipzen A."/>
            <person name="Lukacs Z."/>
            <person name="Mihaltcheva S."/>
            <person name="Morgado L.N."/>
            <person name="Niskanen T."/>
            <person name="Noordeloos M.E."/>
            <person name="Ohm R.A."/>
            <person name="Ortiz-Santana B."/>
            <person name="Ovrebo C."/>
            <person name="Racz N."/>
            <person name="Riley R."/>
            <person name="Savchenko A."/>
            <person name="Shiryaev A."/>
            <person name="Soop K."/>
            <person name="Spirin V."/>
            <person name="Szebenyi C."/>
            <person name="Tomsovsky M."/>
            <person name="Tulloss R.E."/>
            <person name="Uehling J."/>
            <person name="Grigoriev I.V."/>
            <person name="Vagvolgyi C."/>
            <person name="Papp T."/>
            <person name="Martin F.M."/>
            <person name="Miettinen O."/>
            <person name="Hibbett D.S."/>
            <person name="Nagy L.G."/>
        </authorList>
    </citation>
    <scope>NUCLEOTIDE SEQUENCE [LARGE SCALE GENOMIC DNA]</scope>
    <source>
        <strain evidence="2 3">CBS 309.79</strain>
    </source>
</reference>
<feature type="region of interest" description="Disordered" evidence="1">
    <location>
        <begin position="16"/>
        <end position="39"/>
    </location>
</feature>
<evidence type="ECO:0000256" key="1">
    <source>
        <dbReference type="SAM" id="MobiDB-lite"/>
    </source>
</evidence>
<feature type="region of interest" description="Disordered" evidence="1">
    <location>
        <begin position="132"/>
        <end position="189"/>
    </location>
</feature>
<accession>A0A5C3R1I6</accession>
<feature type="region of interest" description="Disordered" evidence="1">
    <location>
        <begin position="237"/>
        <end position="345"/>
    </location>
</feature>
<proteinExistence type="predicted"/>
<feature type="compositionally biased region" description="Basic and acidic residues" evidence="1">
    <location>
        <begin position="291"/>
        <end position="302"/>
    </location>
</feature>
<dbReference type="STRING" id="1884261.A0A5C3R1I6"/>
<dbReference type="EMBL" id="ML178814">
    <property type="protein sequence ID" value="TFL06990.1"/>
    <property type="molecule type" value="Genomic_DNA"/>
</dbReference>
<organism evidence="2 3">
    <name type="scientific">Pterulicium gracile</name>
    <dbReference type="NCBI Taxonomy" id="1884261"/>
    <lineage>
        <taxon>Eukaryota</taxon>
        <taxon>Fungi</taxon>
        <taxon>Dikarya</taxon>
        <taxon>Basidiomycota</taxon>
        <taxon>Agaricomycotina</taxon>
        <taxon>Agaricomycetes</taxon>
        <taxon>Agaricomycetidae</taxon>
        <taxon>Agaricales</taxon>
        <taxon>Pleurotineae</taxon>
        <taxon>Pterulaceae</taxon>
        <taxon>Pterulicium</taxon>
    </lineage>
</organism>
<dbReference type="OrthoDB" id="2507795at2759"/>
<evidence type="ECO:0000313" key="3">
    <source>
        <dbReference type="Proteomes" id="UP000305067"/>
    </source>
</evidence>
<gene>
    <name evidence="2" type="ORF">BDV98DRAFT_5533</name>
</gene>